<sequence>MSANESEVVDQLSLDTLNIGDRATIESLEGSDAVSQRLMEMGLLEGSDVEVLAFAPLGDPIEIKIRGYQLSLRRTEAARILVRRL</sequence>
<dbReference type="PANTHER" id="PTHR42954">
    <property type="entry name" value="FE(2+) TRANSPORT PROTEIN A"/>
    <property type="match status" value="1"/>
</dbReference>
<reference evidence="3 4" key="1">
    <citation type="submission" date="2019-02" db="EMBL/GenBank/DDBJ databases">
        <title>Deep-cultivation of Planctomycetes and their phenomic and genomic characterization uncovers novel biology.</title>
        <authorList>
            <person name="Wiegand S."/>
            <person name="Jogler M."/>
            <person name="Boedeker C."/>
            <person name="Pinto D."/>
            <person name="Vollmers J."/>
            <person name="Rivas-Marin E."/>
            <person name="Kohn T."/>
            <person name="Peeters S.H."/>
            <person name="Heuer A."/>
            <person name="Rast P."/>
            <person name="Oberbeckmann S."/>
            <person name="Bunk B."/>
            <person name="Jeske O."/>
            <person name="Meyerdierks A."/>
            <person name="Storesund J.E."/>
            <person name="Kallscheuer N."/>
            <person name="Luecker S."/>
            <person name="Lage O.M."/>
            <person name="Pohl T."/>
            <person name="Merkel B.J."/>
            <person name="Hornburger P."/>
            <person name="Mueller R.-W."/>
            <person name="Bruemmer F."/>
            <person name="Labrenz M."/>
            <person name="Spormann A.M."/>
            <person name="Op den Camp H."/>
            <person name="Overmann J."/>
            <person name="Amann R."/>
            <person name="Jetten M.S.M."/>
            <person name="Mascher T."/>
            <person name="Medema M.H."/>
            <person name="Devos D.P."/>
            <person name="Kaster A.-K."/>
            <person name="Ovreas L."/>
            <person name="Rohde M."/>
            <person name="Galperin M.Y."/>
            <person name="Jogler C."/>
        </authorList>
    </citation>
    <scope>NUCLEOTIDE SEQUENCE [LARGE SCALE GENOMIC DNA]</scope>
    <source>
        <strain evidence="3 4">Pan216</strain>
    </source>
</reference>
<dbReference type="InterPro" id="IPR052713">
    <property type="entry name" value="FeoA"/>
</dbReference>
<dbReference type="PANTHER" id="PTHR42954:SF2">
    <property type="entry name" value="FE(2+) TRANSPORT PROTEIN A"/>
    <property type="match status" value="1"/>
</dbReference>
<evidence type="ECO:0000259" key="2">
    <source>
        <dbReference type="SMART" id="SM00899"/>
    </source>
</evidence>
<dbReference type="EMBL" id="CP036279">
    <property type="protein sequence ID" value="QDU59240.1"/>
    <property type="molecule type" value="Genomic_DNA"/>
</dbReference>
<accession>A0A518AX34</accession>
<evidence type="ECO:0000313" key="4">
    <source>
        <dbReference type="Proteomes" id="UP000317093"/>
    </source>
</evidence>
<dbReference type="InterPro" id="IPR038157">
    <property type="entry name" value="FeoA_core_dom"/>
</dbReference>
<dbReference type="Proteomes" id="UP000317093">
    <property type="component" value="Chromosome"/>
</dbReference>
<dbReference type="Gene3D" id="2.30.30.90">
    <property type="match status" value="1"/>
</dbReference>
<dbReference type="SMART" id="SM00899">
    <property type="entry name" value="FeoA"/>
    <property type="match status" value="1"/>
</dbReference>
<evidence type="ECO:0000256" key="1">
    <source>
        <dbReference type="ARBA" id="ARBA00023004"/>
    </source>
</evidence>
<dbReference type="SUPFAM" id="SSF50037">
    <property type="entry name" value="C-terminal domain of transcriptional repressors"/>
    <property type="match status" value="1"/>
</dbReference>
<gene>
    <name evidence="3" type="primary">feoA</name>
    <name evidence="3" type="ORF">Pan216_00670</name>
</gene>
<proteinExistence type="predicted"/>
<dbReference type="InterPro" id="IPR008988">
    <property type="entry name" value="Transcriptional_repressor_C"/>
</dbReference>
<keyword evidence="4" id="KW-1185">Reference proteome</keyword>
<dbReference type="OrthoDB" id="9811076at2"/>
<dbReference type="Pfam" id="PF04023">
    <property type="entry name" value="FeoA"/>
    <property type="match status" value="1"/>
</dbReference>
<organism evidence="3 4">
    <name type="scientific">Kolteria novifilia</name>
    <dbReference type="NCBI Taxonomy" id="2527975"/>
    <lineage>
        <taxon>Bacteria</taxon>
        <taxon>Pseudomonadati</taxon>
        <taxon>Planctomycetota</taxon>
        <taxon>Planctomycetia</taxon>
        <taxon>Kolteriales</taxon>
        <taxon>Kolteriaceae</taxon>
        <taxon>Kolteria</taxon>
    </lineage>
</organism>
<feature type="domain" description="Ferrous iron transporter FeoA-like" evidence="2">
    <location>
        <begin position="12"/>
        <end position="84"/>
    </location>
</feature>
<dbReference type="RefSeq" id="WP_145253287.1">
    <property type="nucleotide sequence ID" value="NZ_CP036279.1"/>
</dbReference>
<dbReference type="GO" id="GO:0046914">
    <property type="term" value="F:transition metal ion binding"/>
    <property type="evidence" value="ECO:0007669"/>
    <property type="project" value="InterPro"/>
</dbReference>
<protein>
    <submittedName>
        <fullName evidence="3">Ferrous iron transport protein A</fullName>
    </submittedName>
</protein>
<dbReference type="InterPro" id="IPR007167">
    <property type="entry name" value="Fe-transptr_FeoA-like"/>
</dbReference>
<name>A0A518AX34_9BACT</name>
<keyword evidence="1" id="KW-0408">Iron</keyword>
<evidence type="ECO:0000313" key="3">
    <source>
        <dbReference type="EMBL" id="QDU59240.1"/>
    </source>
</evidence>
<dbReference type="AlphaFoldDB" id="A0A518AX34"/>
<dbReference type="KEGG" id="knv:Pan216_00670"/>